<feature type="compositionally biased region" description="Basic and acidic residues" evidence="1">
    <location>
        <begin position="56"/>
        <end position="69"/>
    </location>
</feature>
<feature type="region of interest" description="Disordered" evidence="1">
    <location>
        <begin position="154"/>
        <end position="178"/>
    </location>
</feature>
<feature type="region of interest" description="Disordered" evidence="1">
    <location>
        <begin position="193"/>
        <end position="215"/>
    </location>
</feature>
<dbReference type="AlphaFoldDB" id="A0A9D4Z6Q1"/>
<evidence type="ECO:0000256" key="1">
    <source>
        <dbReference type="SAM" id="MobiDB-lite"/>
    </source>
</evidence>
<feature type="region of interest" description="Disordered" evidence="1">
    <location>
        <begin position="38"/>
        <end position="71"/>
    </location>
</feature>
<gene>
    <name evidence="2" type="ORF">GOP47_0021058</name>
</gene>
<evidence type="ECO:0000313" key="3">
    <source>
        <dbReference type="Proteomes" id="UP000886520"/>
    </source>
</evidence>
<keyword evidence="3" id="KW-1185">Reference proteome</keyword>
<dbReference type="OrthoDB" id="10362778at2759"/>
<feature type="region of interest" description="Disordered" evidence="1">
    <location>
        <begin position="1"/>
        <end position="23"/>
    </location>
</feature>
<evidence type="ECO:0000313" key="2">
    <source>
        <dbReference type="EMBL" id="KAI5064388.1"/>
    </source>
</evidence>
<sequence>MPSLDTARQSHHRNESAGEAAFHRVSLRETEILKRVPSCKERQRTKPATRVPNGECKTHNVDSKPHKNIDGNVGKPSSCFSCFLLPRKKSKDVRKACRDGVTAKPNRDFLVENAIKAGISKTHSVSSPRHTIVTPKGLNNAERAQLTAIEIRSKKKSDPSMVKPLQHTVTSHPRNKASERSLSAVHMASKAASKPSSITCQKPVVATPSGKTSNKSMSLIRPHLVAKAANRSSPPMNISSPQSAEVLGQITRRSSPISISSECLLETFPKQGVRTYTGPKPARLVEKAKIANTNPIREKVSDSRESAQIEKKVVWREGLLQRLGKLHGLGNCKLSLEELIELDDNACLDELECLHRHECAPLHLPPERPSLSATRPSLASTWNMEFEGGRPILPLKRQDVSPEVMHGIVWPLSHTNCLFEASKRHPRNYKDEECRVCSSYLF</sequence>
<accession>A0A9D4Z6Q1</accession>
<dbReference type="EMBL" id="JABFUD020000020">
    <property type="protein sequence ID" value="KAI5064388.1"/>
    <property type="molecule type" value="Genomic_DNA"/>
</dbReference>
<comment type="caution">
    <text evidence="2">The sequence shown here is derived from an EMBL/GenBank/DDBJ whole genome shotgun (WGS) entry which is preliminary data.</text>
</comment>
<reference evidence="2" key="1">
    <citation type="submission" date="2021-01" db="EMBL/GenBank/DDBJ databases">
        <title>Adiantum capillus-veneris genome.</title>
        <authorList>
            <person name="Fang Y."/>
            <person name="Liao Q."/>
        </authorList>
    </citation>
    <scope>NUCLEOTIDE SEQUENCE</scope>
    <source>
        <strain evidence="2">H3</strain>
        <tissue evidence="2">Leaf</tissue>
    </source>
</reference>
<organism evidence="2 3">
    <name type="scientific">Adiantum capillus-veneris</name>
    <name type="common">Maidenhair fern</name>
    <dbReference type="NCBI Taxonomy" id="13818"/>
    <lineage>
        <taxon>Eukaryota</taxon>
        <taxon>Viridiplantae</taxon>
        <taxon>Streptophyta</taxon>
        <taxon>Embryophyta</taxon>
        <taxon>Tracheophyta</taxon>
        <taxon>Polypodiopsida</taxon>
        <taxon>Polypodiidae</taxon>
        <taxon>Polypodiales</taxon>
        <taxon>Pteridineae</taxon>
        <taxon>Pteridaceae</taxon>
        <taxon>Vittarioideae</taxon>
        <taxon>Adiantum</taxon>
    </lineage>
</organism>
<protein>
    <submittedName>
        <fullName evidence="2">Uncharacterized protein</fullName>
    </submittedName>
</protein>
<proteinExistence type="predicted"/>
<name>A0A9D4Z6Q1_ADICA</name>
<dbReference type="Proteomes" id="UP000886520">
    <property type="component" value="Chromosome 20"/>
</dbReference>